<dbReference type="RefSeq" id="WP_188963673.1">
    <property type="nucleotide sequence ID" value="NZ_BMOE01000009.1"/>
</dbReference>
<sequence>MLPETVAREIIASHQQRPRNRGELQGAPHVTLDNPGCGDRVTVWARLQDGVITDLHFDGKGCAISQASASLMTVALKGRTLTEASAIHAHFRQMVMGETPPTPDLGDLMALSGVSRLHARRKCALLPWRALNAVLHPTQDAPHPPATQGS</sequence>
<dbReference type="GO" id="GO:0016226">
    <property type="term" value="P:iron-sulfur cluster assembly"/>
    <property type="evidence" value="ECO:0007669"/>
    <property type="project" value="InterPro"/>
</dbReference>
<dbReference type="GO" id="GO:0005506">
    <property type="term" value="F:iron ion binding"/>
    <property type="evidence" value="ECO:0007669"/>
    <property type="project" value="InterPro"/>
</dbReference>
<reference evidence="2" key="1">
    <citation type="journal article" date="2014" name="Int. J. Syst. Evol. Microbiol.">
        <title>Complete genome sequence of Corynebacterium casei LMG S-19264T (=DSM 44701T), isolated from a smear-ripened cheese.</title>
        <authorList>
            <consortium name="US DOE Joint Genome Institute (JGI-PGF)"/>
            <person name="Walter F."/>
            <person name="Albersmeier A."/>
            <person name="Kalinowski J."/>
            <person name="Ruckert C."/>
        </authorList>
    </citation>
    <scope>NUCLEOTIDE SEQUENCE</scope>
    <source>
        <strain evidence="2">JCM 14371</strain>
    </source>
</reference>
<dbReference type="PANTHER" id="PTHR10093">
    <property type="entry name" value="IRON-SULFUR CLUSTER ASSEMBLY ENZYME NIFU HOMOLOG"/>
    <property type="match status" value="1"/>
</dbReference>
<gene>
    <name evidence="2" type="primary">iscU.2</name>
    <name evidence="2" type="ORF">GCM10008939_25500</name>
</gene>
<evidence type="ECO:0000313" key="2">
    <source>
        <dbReference type="EMBL" id="GGJ80530.1"/>
    </source>
</evidence>
<dbReference type="EMBL" id="BMOE01000009">
    <property type="protein sequence ID" value="GGJ80530.1"/>
    <property type="molecule type" value="Genomic_DNA"/>
</dbReference>
<comment type="caution">
    <text evidence="2">The sequence shown here is derived from an EMBL/GenBank/DDBJ whole genome shotgun (WGS) entry which is preliminary data.</text>
</comment>
<feature type="domain" description="NIF system FeS cluster assembly NifU N-terminal" evidence="1">
    <location>
        <begin position="10"/>
        <end position="111"/>
    </location>
</feature>
<dbReference type="Gene3D" id="3.90.1010.10">
    <property type="match status" value="1"/>
</dbReference>
<dbReference type="InterPro" id="IPR002871">
    <property type="entry name" value="NIF_FeS_clus_asmbl_NifU_N"/>
</dbReference>
<dbReference type="Proteomes" id="UP000635726">
    <property type="component" value="Unassembled WGS sequence"/>
</dbReference>
<proteinExistence type="predicted"/>
<dbReference type="CDD" id="cd06664">
    <property type="entry name" value="IscU_like"/>
    <property type="match status" value="1"/>
</dbReference>
<evidence type="ECO:0000313" key="3">
    <source>
        <dbReference type="Proteomes" id="UP000635726"/>
    </source>
</evidence>
<reference evidence="2" key="2">
    <citation type="submission" date="2020-09" db="EMBL/GenBank/DDBJ databases">
        <authorList>
            <person name="Sun Q."/>
            <person name="Ohkuma M."/>
        </authorList>
    </citation>
    <scope>NUCLEOTIDE SEQUENCE</scope>
    <source>
        <strain evidence="2">JCM 14371</strain>
    </source>
</reference>
<name>A0A917PJ48_9DEIO</name>
<keyword evidence="3" id="KW-1185">Reference proteome</keyword>
<accession>A0A917PJ48</accession>
<protein>
    <submittedName>
        <fullName evidence="2">Iron-sulfur cluster assembly scaffold protein</fullName>
    </submittedName>
</protein>
<evidence type="ECO:0000259" key="1">
    <source>
        <dbReference type="Pfam" id="PF01592"/>
    </source>
</evidence>
<organism evidence="2 3">
    <name type="scientific">Deinococcus aquiradiocola</name>
    <dbReference type="NCBI Taxonomy" id="393059"/>
    <lineage>
        <taxon>Bacteria</taxon>
        <taxon>Thermotogati</taxon>
        <taxon>Deinococcota</taxon>
        <taxon>Deinococci</taxon>
        <taxon>Deinococcales</taxon>
        <taxon>Deinococcaceae</taxon>
        <taxon>Deinococcus</taxon>
    </lineage>
</organism>
<dbReference type="SUPFAM" id="SSF82649">
    <property type="entry name" value="SufE/NifU"/>
    <property type="match status" value="1"/>
</dbReference>
<dbReference type="Pfam" id="PF01592">
    <property type="entry name" value="NifU_N"/>
    <property type="match status" value="1"/>
</dbReference>
<dbReference type="AlphaFoldDB" id="A0A917PJ48"/>
<dbReference type="GO" id="GO:0051536">
    <property type="term" value="F:iron-sulfur cluster binding"/>
    <property type="evidence" value="ECO:0007669"/>
    <property type="project" value="InterPro"/>
</dbReference>
<dbReference type="NCBIfam" id="TIGR01994">
    <property type="entry name" value="SUF_scaf_2"/>
    <property type="match status" value="1"/>
</dbReference>